<proteinExistence type="inferred from homology"/>
<keyword evidence="4" id="KW-0808">Transferase</keyword>
<reference evidence="7 8" key="1">
    <citation type="submission" date="2017-12" db="EMBL/GenBank/DDBJ databases">
        <title>Comparative genomics of Botrytis spp.</title>
        <authorList>
            <person name="Valero-Jimenez C.A."/>
            <person name="Tapia P."/>
            <person name="Veloso J."/>
            <person name="Silva-Moreno E."/>
            <person name="Staats M."/>
            <person name="Valdes J.H."/>
            <person name="Van Kan J.A.L."/>
        </authorList>
    </citation>
    <scope>NUCLEOTIDE SEQUENCE [LARGE SCALE GENOMIC DNA]</scope>
    <source>
        <strain evidence="7 8">Bp0003</strain>
    </source>
</reference>
<sequence length="639" mass="72063">MPNDVHVEWRFKQMITRCVMMKRTWFQIQLSHPLSRLSTSWFGSPLALPLIMLSSNSTVSRDGGNSNLVLAAPKLPSDLTHHFSRTTQARKPSSTKQFYSYFDIPSIGNLSAGFPDASFFPFDTIEAQVARPGRFKLSDTDEETSNTSLRVTIPNISKLTDLNDVVDVTTALQYGTAHGYPPLHSFLKQFTCKILHPNIPYLGGPEIIPTTGSTDGFSQVLEAFTNTWSEGYDVVKERQGLLCEQFTYMHAIQSAEPRGLQIVPVEIDDEGIVPSALESVLSCWDESKGKRPHLLYTIPTGQNPSGSISPLRRRQAIYWICQKYDVLIIEDDPCFTLQYPSAAALEASSRCLPPPENPKKHPFLKSSGSPFIDSLEPSYLNIDTDGRVVRLDTFSKTVAPGCRLGWITAQPAIVESLLRITETSTGQPSGFVQAMMAGLLMGSQPEEQAEFAEKRSQKEQASFTGWKVDGWVRWLEGLRGRYESRMNRICKTLDDGRMQLPPFPESIDSGATIPTSNPMYTFRWPRGGMSVWIRMNFETHPLYHKVRGLELSNAFWMMMLQKPHRVLVTPGQMFSPTDAVKEEEGWKHFRLCFAPVTEDEVELSSQRFVRAAQAFWMITNEQHIQEIRAVDPQQLFSSD</sequence>
<dbReference type="InterPro" id="IPR050859">
    <property type="entry name" value="Class-I_PLP-dep_aminotransf"/>
</dbReference>
<dbReference type="Gene3D" id="3.40.640.10">
    <property type="entry name" value="Type I PLP-dependent aspartate aminotransferase-like (Major domain)"/>
    <property type="match status" value="1"/>
</dbReference>
<evidence type="ECO:0000259" key="6">
    <source>
        <dbReference type="Pfam" id="PF00155"/>
    </source>
</evidence>
<gene>
    <name evidence="7" type="ORF">BPAE_0534g00020</name>
</gene>
<protein>
    <recommendedName>
        <fullName evidence="6">Aminotransferase class I/classII large domain-containing protein</fullName>
    </recommendedName>
</protein>
<dbReference type="AlphaFoldDB" id="A0A4Z1EXL6"/>
<dbReference type="GO" id="GO:1901605">
    <property type="term" value="P:alpha-amino acid metabolic process"/>
    <property type="evidence" value="ECO:0007669"/>
    <property type="project" value="TreeGrafter"/>
</dbReference>
<comment type="similarity">
    <text evidence="2">Belongs to the class-I pyridoxal-phosphate-dependent aminotransferase family.</text>
</comment>
<dbReference type="InterPro" id="IPR015424">
    <property type="entry name" value="PyrdxlP-dep_Trfase"/>
</dbReference>
<evidence type="ECO:0000256" key="4">
    <source>
        <dbReference type="ARBA" id="ARBA00022679"/>
    </source>
</evidence>
<evidence type="ECO:0000256" key="3">
    <source>
        <dbReference type="ARBA" id="ARBA00022576"/>
    </source>
</evidence>
<dbReference type="CDD" id="cd00609">
    <property type="entry name" value="AAT_like"/>
    <property type="match status" value="1"/>
</dbReference>
<evidence type="ECO:0000256" key="5">
    <source>
        <dbReference type="ARBA" id="ARBA00022898"/>
    </source>
</evidence>
<dbReference type="GO" id="GO:0008483">
    <property type="term" value="F:transaminase activity"/>
    <property type="evidence" value="ECO:0007669"/>
    <property type="project" value="UniProtKB-KW"/>
</dbReference>
<dbReference type="EMBL" id="PQXI01000532">
    <property type="protein sequence ID" value="TGO15878.1"/>
    <property type="molecule type" value="Genomic_DNA"/>
</dbReference>
<dbReference type="InterPro" id="IPR015421">
    <property type="entry name" value="PyrdxlP-dep_Trfase_major"/>
</dbReference>
<evidence type="ECO:0000256" key="1">
    <source>
        <dbReference type="ARBA" id="ARBA00001933"/>
    </source>
</evidence>
<evidence type="ECO:0000313" key="8">
    <source>
        <dbReference type="Proteomes" id="UP000297910"/>
    </source>
</evidence>
<keyword evidence="3" id="KW-0032">Aminotransferase</keyword>
<comment type="caution">
    <text evidence="7">The sequence shown here is derived from an EMBL/GenBank/DDBJ whole genome shotgun (WGS) entry which is preliminary data.</text>
</comment>
<keyword evidence="5" id="KW-0663">Pyridoxal phosphate</keyword>
<dbReference type="PANTHER" id="PTHR42790">
    <property type="entry name" value="AMINOTRANSFERASE"/>
    <property type="match status" value="1"/>
</dbReference>
<feature type="domain" description="Aminotransferase class I/classII large" evidence="6">
    <location>
        <begin position="172"/>
        <end position="457"/>
    </location>
</feature>
<name>A0A4Z1EXL6_9HELO</name>
<dbReference type="InterPro" id="IPR004839">
    <property type="entry name" value="Aminotransferase_I/II_large"/>
</dbReference>
<dbReference type="SUPFAM" id="SSF53383">
    <property type="entry name" value="PLP-dependent transferases"/>
    <property type="match status" value="1"/>
</dbReference>
<comment type="cofactor">
    <cofactor evidence="1">
        <name>pyridoxal 5'-phosphate</name>
        <dbReference type="ChEBI" id="CHEBI:597326"/>
    </cofactor>
</comment>
<evidence type="ECO:0000313" key="7">
    <source>
        <dbReference type="EMBL" id="TGO15878.1"/>
    </source>
</evidence>
<evidence type="ECO:0000256" key="2">
    <source>
        <dbReference type="ARBA" id="ARBA00007441"/>
    </source>
</evidence>
<accession>A0A4Z1EXL6</accession>
<dbReference type="Proteomes" id="UP000297910">
    <property type="component" value="Unassembled WGS sequence"/>
</dbReference>
<dbReference type="PANTHER" id="PTHR42790:SF1">
    <property type="entry name" value="AROMATIC AMINO ACID AMINOTRANSFERASE, HYPOTHETICAL (EUROFUNG)"/>
    <property type="match status" value="1"/>
</dbReference>
<dbReference type="Pfam" id="PF00155">
    <property type="entry name" value="Aminotran_1_2"/>
    <property type="match status" value="1"/>
</dbReference>
<organism evidence="7 8">
    <name type="scientific">Botrytis paeoniae</name>
    <dbReference type="NCBI Taxonomy" id="278948"/>
    <lineage>
        <taxon>Eukaryota</taxon>
        <taxon>Fungi</taxon>
        <taxon>Dikarya</taxon>
        <taxon>Ascomycota</taxon>
        <taxon>Pezizomycotina</taxon>
        <taxon>Leotiomycetes</taxon>
        <taxon>Helotiales</taxon>
        <taxon>Sclerotiniaceae</taxon>
        <taxon>Botrytis</taxon>
    </lineage>
</organism>
<keyword evidence="8" id="KW-1185">Reference proteome</keyword>
<dbReference type="GO" id="GO:0030170">
    <property type="term" value="F:pyridoxal phosphate binding"/>
    <property type="evidence" value="ECO:0007669"/>
    <property type="project" value="InterPro"/>
</dbReference>